<evidence type="ECO:0000313" key="3">
    <source>
        <dbReference type="Proteomes" id="UP001374579"/>
    </source>
</evidence>
<organism evidence="2 3">
    <name type="scientific">Littorina saxatilis</name>
    <dbReference type="NCBI Taxonomy" id="31220"/>
    <lineage>
        <taxon>Eukaryota</taxon>
        <taxon>Metazoa</taxon>
        <taxon>Spiralia</taxon>
        <taxon>Lophotrochozoa</taxon>
        <taxon>Mollusca</taxon>
        <taxon>Gastropoda</taxon>
        <taxon>Caenogastropoda</taxon>
        <taxon>Littorinimorpha</taxon>
        <taxon>Littorinoidea</taxon>
        <taxon>Littorinidae</taxon>
        <taxon>Littorina</taxon>
    </lineage>
</organism>
<dbReference type="Proteomes" id="UP001374579">
    <property type="component" value="Unassembled WGS sequence"/>
</dbReference>
<accession>A0AAN9G1C7</accession>
<protein>
    <submittedName>
        <fullName evidence="2">Uncharacterized protein</fullName>
    </submittedName>
</protein>
<dbReference type="AlphaFoldDB" id="A0AAN9G1C7"/>
<sequence length="57" mass="6272">MGRGSSNINRVQVSDSAQVSTEALEKMEAMMKKRIELMGKDAEAKVAMIHDDMSPAF</sequence>
<keyword evidence="3" id="KW-1185">Reference proteome</keyword>
<proteinExistence type="predicted"/>
<gene>
    <name evidence="2" type="ORF">V1264_010185</name>
</gene>
<evidence type="ECO:0000256" key="1">
    <source>
        <dbReference type="SAM" id="MobiDB-lite"/>
    </source>
</evidence>
<feature type="region of interest" description="Disordered" evidence="1">
    <location>
        <begin position="1"/>
        <end position="20"/>
    </location>
</feature>
<evidence type="ECO:0000313" key="2">
    <source>
        <dbReference type="EMBL" id="KAK7090380.1"/>
    </source>
</evidence>
<reference evidence="2 3" key="1">
    <citation type="submission" date="2024-02" db="EMBL/GenBank/DDBJ databases">
        <title>Chromosome-scale genome assembly of the rough periwinkle Littorina saxatilis.</title>
        <authorList>
            <person name="De Jode A."/>
            <person name="Faria R."/>
            <person name="Formenti G."/>
            <person name="Sims Y."/>
            <person name="Smith T.P."/>
            <person name="Tracey A."/>
            <person name="Wood J.M.D."/>
            <person name="Zagrodzka Z.B."/>
            <person name="Johannesson K."/>
            <person name="Butlin R.K."/>
            <person name="Leder E.H."/>
        </authorList>
    </citation>
    <scope>NUCLEOTIDE SEQUENCE [LARGE SCALE GENOMIC DNA]</scope>
    <source>
        <strain evidence="2">Snail1</strain>
        <tissue evidence="2">Muscle</tissue>
    </source>
</reference>
<comment type="caution">
    <text evidence="2">The sequence shown here is derived from an EMBL/GenBank/DDBJ whole genome shotgun (WGS) entry which is preliminary data.</text>
</comment>
<name>A0AAN9G1C7_9CAEN</name>
<dbReference type="EMBL" id="JBAMIC010000024">
    <property type="protein sequence ID" value="KAK7090380.1"/>
    <property type="molecule type" value="Genomic_DNA"/>
</dbReference>